<keyword evidence="4" id="KW-1185">Reference proteome</keyword>
<dbReference type="Proteomes" id="UP000630149">
    <property type="component" value="Unassembled WGS sequence"/>
</dbReference>
<evidence type="ECO:0008006" key="5">
    <source>
        <dbReference type="Google" id="ProtNLM"/>
    </source>
</evidence>
<dbReference type="EMBL" id="BMOB01000002">
    <property type="protein sequence ID" value="GGI80459.1"/>
    <property type="molecule type" value="Genomic_DNA"/>
</dbReference>
<keyword evidence="2" id="KW-1133">Transmembrane helix</keyword>
<name>A0A917JQR0_9GAMM</name>
<feature type="compositionally biased region" description="Acidic residues" evidence="1">
    <location>
        <begin position="8"/>
        <end position="17"/>
    </location>
</feature>
<evidence type="ECO:0000256" key="1">
    <source>
        <dbReference type="SAM" id="MobiDB-lite"/>
    </source>
</evidence>
<dbReference type="AlphaFoldDB" id="A0A917JQR0"/>
<protein>
    <recommendedName>
        <fullName evidence="5">Transmembrane protein</fullName>
    </recommendedName>
</protein>
<accession>A0A917JQR0</accession>
<evidence type="ECO:0000313" key="3">
    <source>
        <dbReference type="EMBL" id="GGI80459.1"/>
    </source>
</evidence>
<feature type="transmembrane region" description="Helical" evidence="2">
    <location>
        <begin position="164"/>
        <end position="185"/>
    </location>
</feature>
<feature type="region of interest" description="Disordered" evidence="1">
    <location>
        <begin position="1"/>
        <end position="20"/>
    </location>
</feature>
<organism evidence="3 4">
    <name type="scientific">Legionella impletisoli</name>
    <dbReference type="NCBI Taxonomy" id="343510"/>
    <lineage>
        <taxon>Bacteria</taxon>
        <taxon>Pseudomonadati</taxon>
        <taxon>Pseudomonadota</taxon>
        <taxon>Gammaproteobacteria</taxon>
        <taxon>Legionellales</taxon>
        <taxon>Legionellaceae</taxon>
        <taxon>Legionella</taxon>
    </lineage>
</organism>
<reference evidence="3" key="2">
    <citation type="submission" date="2020-09" db="EMBL/GenBank/DDBJ databases">
        <authorList>
            <person name="Sun Q."/>
            <person name="Ohkuma M."/>
        </authorList>
    </citation>
    <scope>NUCLEOTIDE SEQUENCE</scope>
    <source>
        <strain evidence="3">JCM 13919</strain>
    </source>
</reference>
<keyword evidence="2" id="KW-0472">Membrane</keyword>
<feature type="transmembrane region" description="Helical" evidence="2">
    <location>
        <begin position="98"/>
        <end position="119"/>
    </location>
</feature>
<keyword evidence="2" id="KW-0812">Transmembrane</keyword>
<comment type="caution">
    <text evidence="3">The sequence shown here is derived from an EMBL/GenBank/DDBJ whole genome shotgun (WGS) entry which is preliminary data.</text>
</comment>
<sequence>MAWNAALDNDEEALEETEEKKDAQPRNFVRKYILGFPGLVIGAAFGVVGFIVAGAARMIGHTALTGWHIFAEITNLSLKNSKDENFGKDERKSFVQKYILGGLGLPIGAAMGLVGMVVVGVSKMLAHSAQTAVQIVAYFTNLALGKPNNKWLGYDERSSRIQKYALGALGLVMVVTIGILSLITIEISLKIKLKNCVNCSFNCLERNCGIKSAAAIYKKLPAANGNNSDTLI</sequence>
<proteinExistence type="predicted"/>
<feature type="transmembrane region" description="Helical" evidence="2">
    <location>
        <begin position="32"/>
        <end position="52"/>
    </location>
</feature>
<gene>
    <name evidence="3" type="ORF">GCM10007966_06240</name>
</gene>
<reference evidence="3" key="1">
    <citation type="journal article" date="2014" name="Int. J. Syst. Evol. Microbiol.">
        <title>Complete genome sequence of Corynebacterium casei LMG S-19264T (=DSM 44701T), isolated from a smear-ripened cheese.</title>
        <authorList>
            <consortium name="US DOE Joint Genome Institute (JGI-PGF)"/>
            <person name="Walter F."/>
            <person name="Albersmeier A."/>
            <person name="Kalinowski J."/>
            <person name="Ruckert C."/>
        </authorList>
    </citation>
    <scope>NUCLEOTIDE SEQUENCE</scope>
    <source>
        <strain evidence="3">JCM 13919</strain>
    </source>
</reference>
<evidence type="ECO:0000313" key="4">
    <source>
        <dbReference type="Proteomes" id="UP000630149"/>
    </source>
</evidence>
<evidence type="ECO:0000256" key="2">
    <source>
        <dbReference type="SAM" id="Phobius"/>
    </source>
</evidence>